<reference evidence="4" key="2">
    <citation type="journal article" date="2016" name="Int. J. Syst. Evol. Microbiol.">
        <title>Complete genome sequence and cell structure of Limnochorda pilosa, a Gram-negative spore-former within the phylum Firmicutes.</title>
        <authorList>
            <person name="Watanabe M."/>
            <person name="Kojima H."/>
            <person name="Fukui M."/>
        </authorList>
    </citation>
    <scope>NUCLEOTIDE SEQUENCE [LARGE SCALE GENOMIC DNA]</scope>
    <source>
        <strain evidence="4">HC45</strain>
    </source>
</reference>
<evidence type="ECO:0000313" key="3">
    <source>
        <dbReference type="EMBL" id="BAS28784.1"/>
    </source>
</evidence>
<feature type="region of interest" description="Disordered" evidence="2">
    <location>
        <begin position="100"/>
        <end position="159"/>
    </location>
</feature>
<accession>A0A0K2SPN4</accession>
<feature type="region of interest" description="Disordered" evidence="2">
    <location>
        <begin position="194"/>
        <end position="238"/>
    </location>
</feature>
<reference evidence="4" key="1">
    <citation type="submission" date="2015-07" db="EMBL/GenBank/DDBJ databases">
        <title>Complete genome sequence and phylogenetic analysis of Limnochorda pilosa.</title>
        <authorList>
            <person name="Watanabe M."/>
            <person name="Kojima H."/>
            <person name="Fukui M."/>
        </authorList>
    </citation>
    <scope>NUCLEOTIDE SEQUENCE [LARGE SCALE GENOMIC DNA]</scope>
    <source>
        <strain evidence="4">HC45</strain>
    </source>
</reference>
<dbReference type="AlphaFoldDB" id="A0A0K2SPN4"/>
<organism evidence="3 4">
    <name type="scientific">Limnochorda pilosa</name>
    <dbReference type="NCBI Taxonomy" id="1555112"/>
    <lineage>
        <taxon>Bacteria</taxon>
        <taxon>Bacillati</taxon>
        <taxon>Bacillota</taxon>
        <taxon>Limnochordia</taxon>
        <taxon>Limnochordales</taxon>
        <taxon>Limnochordaceae</taxon>
        <taxon>Limnochorda</taxon>
    </lineage>
</organism>
<evidence type="ECO:0000313" key="4">
    <source>
        <dbReference type="Proteomes" id="UP000065807"/>
    </source>
</evidence>
<dbReference type="Proteomes" id="UP000065807">
    <property type="component" value="Chromosome"/>
</dbReference>
<gene>
    <name evidence="3" type="ORF">LIP_2955</name>
</gene>
<dbReference type="PATRIC" id="fig|1555112.3.peg.3001"/>
<evidence type="ECO:0000256" key="1">
    <source>
        <dbReference type="SAM" id="Coils"/>
    </source>
</evidence>
<protein>
    <submittedName>
        <fullName evidence="3">Uncharacterized protein</fullName>
    </submittedName>
</protein>
<feature type="compositionally biased region" description="Polar residues" evidence="2">
    <location>
        <begin position="209"/>
        <end position="219"/>
    </location>
</feature>
<keyword evidence="1" id="KW-0175">Coiled coil</keyword>
<feature type="coiled-coil region" evidence="1">
    <location>
        <begin position="159"/>
        <end position="186"/>
    </location>
</feature>
<dbReference type="RefSeq" id="WP_068139642.1">
    <property type="nucleotide sequence ID" value="NZ_AP014924.1"/>
</dbReference>
<sequence length="238" mass="25435">MAHLHGRPGWVSLPEAAQTVGTSLPALRYLARRLALVLGVAQDDGGDTYLPASRLQDLRRAVSLRAQGYGPGEIEAFLAAPGAHASYDAGLIEPAPALAAGRAQPEPAGSPGRAPFQAGPAPVDEPSLPFPSRPSLRTPPGRRSRSQAHGARHELPFPSEDVRRELEALRRENQELRQRVEDLVTWLQARDAAAAPLRPPAAQAPAQPEGTQLTRTPSGNLRPAVVRSWNPPALNGRH</sequence>
<evidence type="ECO:0000256" key="2">
    <source>
        <dbReference type="SAM" id="MobiDB-lite"/>
    </source>
</evidence>
<dbReference type="EMBL" id="AP014924">
    <property type="protein sequence ID" value="BAS28784.1"/>
    <property type="molecule type" value="Genomic_DNA"/>
</dbReference>
<name>A0A0K2SPN4_LIMPI</name>
<keyword evidence="4" id="KW-1185">Reference proteome</keyword>
<dbReference type="KEGG" id="lpil:LIP_2955"/>
<feature type="compositionally biased region" description="Low complexity" evidence="2">
    <location>
        <begin position="194"/>
        <end position="208"/>
    </location>
</feature>
<proteinExistence type="predicted"/>